<organism evidence="11 13">
    <name type="scientific">Xanthobacter flavus</name>
    <dbReference type="NCBI Taxonomy" id="281"/>
    <lineage>
        <taxon>Bacteria</taxon>
        <taxon>Pseudomonadati</taxon>
        <taxon>Pseudomonadota</taxon>
        <taxon>Alphaproteobacteria</taxon>
        <taxon>Hyphomicrobiales</taxon>
        <taxon>Xanthobacteraceae</taxon>
        <taxon>Xanthobacter</taxon>
    </lineage>
</organism>
<name>A0A9W6CNE9_XANFL</name>
<keyword evidence="3" id="KW-0808">Transferase</keyword>
<sequence length="369" mass="41133">MGQPDPGFNLPALFGRGFDVARDAARDFARDFAKDLKKDFGREGAAPMFGTEPGAFPFLRAQQATPAGRPVLPGPQKLVTDFRAYSGLRHRDAVPTEPESIVLGRLGALEVRLARTARDVRRAQRLRYKVFYEEMSATPDATTRLARRDMDSFDTICDHILVLDHDAGKIVLGRRKPKVVGTYRLLRQEVANRHGGFYTQGEFDVGGVIAAHPTLRFLELGRSCVLKPYRNKRTVELLWHGVWTYILRNKIDAMFGCASLEGTDPAELDLPLSFLHHNAMAPEEWRARAVEGRHVSMDRMAKADIDMKKALQALPPLIKGYLRLGGFVGDGAVVDHQFGTTDVLIILPVSVISPRYVEHFGPTANRHAI</sequence>
<evidence type="ECO:0000313" key="12">
    <source>
        <dbReference type="EMBL" id="MDR6332718.1"/>
    </source>
</evidence>
<evidence type="ECO:0000256" key="7">
    <source>
        <dbReference type="ARBA" id="ARBA00039058"/>
    </source>
</evidence>
<dbReference type="AlphaFoldDB" id="A0A9W6CNE9"/>
<dbReference type="Pfam" id="PF13444">
    <property type="entry name" value="Acetyltransf_5"/>
    <property type="match status" value="1"/>
</dbReference>
<dbReference type="GO" id="GO:0043810">
    <property type="term" value="F:ornithine-acyl [acyl carrier protein] N-acyltransferase activity"/>
    <property type="evidence" value="ECO:0007669"/>
    <property type="project" value="UniProtKB-EC"/>
</dbReference>
<dbReference type="InterPro" id="IPR016181">
    <property type="entry name" value="Acyl_CoA_acyltransferase"/>
</dbReference>
<reference evidence="12 14" key="2">
    <citation type="submission" date="2023-07" db="EMBL/GenBank/DDBJ databases">
        <title>Genomic Encyclopedia of Type Strains, Phase IV (KMG-IV): sequencing the most valuable type-strain genomes for metagenomic binning, comparative biology and taxonomic classification.</title>
        <authorList>
            <person name="Goeker M."/>
        </authorList>
    </citation>
    <scope>NUCLEOTIDE SEQUENCE [LARGE SCALE GENOMIC DNA]</scope>
    <source>
        <strain evidence="12 14">DSM 338</strain>
    </source>
</reference>
<dbReference type="PANTHER" id="PTHR37323:SF1">
    <property type="entry name" value="L-ORNITHINE N(ALPHA)-ACYLTRANSFERASE"/>
    <property type="match status" value="1"/>
</dbReference>
<dbReference type="Proteomes" id="UP001144397">
    <property type="component" value="Unassembled WGS sequence"/>
</dbReference>
<evidence type="ECO:0000256" key="6">
    <source>
        <dbReference type="ARBA" id="ARBA00038095"/>
    </source>
</evidence>
<evidence type="ECO:0000256" key="5">
    <source>
        <dbReference type="ARBA" id="ARBA00023315"/>
    </source>
</evidence>
<dbReference type="SUPFAM" id="SSF55729">
    <property type="entry name" value="Acyl-CoA N-acyltransferases (Nat)"/>
    <property type="match status" value="1"/>
</dbReference>
<keyword evidence="2" id="KW-0444">Lipid biosynthesis</keyword>
<keyword evidence="14" id="KW-1185">Reference proteome</keyword>
<protein>
    <recommendedName>
        <fullName evidence="8">L-ornithine N(alpha)-acyltransferase</fullName>
        <ecNumber evidence="7">2.3.2.30</ecNumber>
    </recommendedName>
</protein>
<dbReference type="PANTHER" id="PTHR37323">
    <property type="entry name" value="GCN5-RELATED N-ACETYLTRANSFERASE"/>
    <property type="match status" value="1"/>
</dbReference>
<dbReference type="EMBL" id="JAVDPY010000002">
    <property type="protein sequence ID" value="MDR6332718.1"/>
    <property type="molecule type" value="Genomic_DNA"/>
</dbReference>
<evidence type="ECO:0000256" key="9">
    <source>
        <dbReference type="ARBA" id="ARBA00045724"/>
    </source>
</evidence>
<dbReference type="EC" id="2.3.2.30" evidence="7"/>
<comment type="caution">
    <text evidence="11">The sequence shown here is derived from an EMBL/GenBank/DDBJ whole genome shotgun (WGS) entry which is preliminary data.</text>
</comment>
<evidence type="ECO:0000256" key="10">
    <source>
        <dbReference type="ARBA" id="ARBA00047785"/>
    </source>
</evidence>
<keyword evidence="5" id="KW-0012">Acyltransferase</keyword>
<comment type="similarity">
    <text evidence="6">Belongs to the acetyltransferase family. OlsB subfamily.</text>
</comment>
<dbReference type="InterPro" id="IPR052351">
    <property type="entry name" value="Ornithine_N-alpha-AT"/>
</dbReference>
<accession>A0A9W6CNE9</accession>
<evidence type="ECO:0000313" key="13">
    <source>
        <dbReference type="Proteomes" id="UP001144397"/>
    </source>
</evidence>
<dbReference type="Proteomes" id="UP001245370">
    <property type="component" value="Unassembled WGS sequence"/>
</dbReference>
<proteinExistence type="inferred from homology"/>
<keyword evidence="4" id="KW-0443">Lipid metabolism</keyword>
<dbReference type="Gene3D" id="3.40.630.30">
    <property type="match status" value="1"/>
</dbReference>
<comment type="catalytic activity">
    <reaction evidence="10">
        <text>a (3R)-hydroxyacyl-[ACP] + L-ornithine = a lyso-ornithine lipid + holo-[ACP] + H(+)</text>
        <dbReference type="Rhea" id="RHEA:20633"/>
        <dbReference type="Rhea" id="RHEA-COMP:9685"/>
        <dbReference type="Rhea" id="RHEA-COMP:9945"/>
        <dbReference type="ChEBI" id="CHEBI:15378"/>
        <dbReference type="ChEBI" id="CHEBI:46911"/>
        <dbReference type="ChEBI" id="CHEBI:64479"/>
        <dbReference type="ChEBI" id="CHEBI:78827"/>
        <dbReference type="ChEBI" id="CHEBI:138482"/>
        <dbReference type="EC" id="2.3.2.30"/>
    </reaction>
    <physiologicalReaction direction="left-to-right" evidence="10">
        <dbReference type="Rhea" id="RHEA:20634"/>
    </physiologicalReaction>
</comment>
<comment type="function">
    <text evidence="9">Catalyzes the first step in the biosynthesis of ornithine lipids, which are phosphorus-free membrane lipids. Catalyzes the 3-hydroxyacyl-acyl carrier protein-dependent acylation of ornithine to form lyso-ornithine lipid (LOL).</text>
</comment>
<comment type="pathway">
    <text evidence="1">Lipid metabolism.</text>
</comment>
<evidence type="ECO:0000256" key="8">
    <source>
        <dbReference type="ARBA" id="ARBA00039866"/>
    </source>
</evidence>
<dbReference type="GO" id="GO:0006629">
    <property type="term" value="P:lipid metabolic process"/>
    <property type="evidence" value="ECO:0007669"/>
    <property type="project" value="UniProtKB-KW"/>
</dbReference>
<evidence type="ECO:0000256" key="1">
    <source>
        <dbReference type="ARBA" id="ARBA00005189"/>
    </source>
</evidence>
<gene>
    <name evidence="12" type="ORF">GGQ86_001182</name>
    <name evidence="11" type="ORF">XFLAVUS301_06670</name>
</gene>
<reference evidence="11" key="1">
    <citation type="submission" date="2022-12" db="EMBL/GenBank/DDBJ databases">
        <title>Reference genome sequencing for broad-spectrum identification of bacterial and archaeal isolates by mass spectrometry.</title>
        <authorList>
            <person name="Sekiguchi Y."/>
            <person name="Tourlousse D.M."/>
        </authorList>
    </citation>
    <scope>NUCLEOTIDE SEQUENCE</scope>
    <source>
        <strain evidence="11">301</strain>
    </source>
</reference>
<evidence type="ECO:0000313" key="11">
    <source>
        <dbReference type="EMBL" id="GLI20993.1"/>
    </source>
</evidence>
<evidence type="ECO:0000313" key="14">
    <source>
        <dbReference type="Proteomes" id="UP001245370"/>
    </source>
</evidence>
<evidence type="ECO:0000256" key="4">
    <source>
        <dbReference type="ARBA" id="ARBA00023098"/>
    </source>
</evidence>
<evidence type="ECO:0000256" key="2">
    <source>
        <dbReference type="ARBA" id="ARBA00022516"/>
    </source>
</evidence>
<dbReference type="EMBL" id="BSDO01000001">
    <property type="protein sequence ID" value="GLI20993.1"/>
    <property type="molecule type" value="Genomic_DNA"/>
</dbReference>
<evidence type="ECO:0000256" key="3">
    <source>
        <dbReference type="ARBA" id="ARBA00022679"/>
    </source>
</evidence>